<comment type="similarity">
    <text evidence="10">Belongs to the protein kinase superfamily.</text>
</comment>
<dbReference type="GO" id="GO:0045719">
    <property type="term" value="P:negative regulation of glycogen biosynthetic process"/>
    <property type="evidence" value="ECO:0007669"/>
    <property type="project" value="TreeGrafter"/>
</dbReference>
<reference evidence="12" key="2">
    <citation type="journal article" date="2020" name="Biotechnol. Bioeng.">
        <title>Chromosome-scale scaffolds for the Chinese hamster reference genome assembly to facilitate the study of the CHO epigenome.</title>
        <authorList>
            <person name="Hilliard W."/>
            <person name="MacDonald M."/>
            <person name="Lee K.H."/>
        </authorList>
    </citation>
    <scope>NUCLEOTIDE SEQUENCE [LARGE SCALE GENOMIC DNA]</scope>
    <source>
        <strain evidence="12">17A/GY</strain>
    </source>
</reference>
<keyword evidence="3" id="KW-0808">Transferase</keyword>
<feature type="domain" description="Protein kinase" evidence="11">
    <location>
        <begin position="32"/>
        <end position="280"/>
    </location>
</feature>
<evidence type="ECO:0000313" key="13">
    <source>
        <dbReference type="RefSeq" id="XP_027242506.1"/>
    </source>
</evidence>
<dbReference type="PROSITE" id="PS00107">
    <property type="entry name" value="PROTEIN_KINASE_ATP"/>
    <property type="match status" value="1"/>
</dbReference>
<dbReference type="FunFam" id="3.30.200.20:FF:000042">
    <property type="entry name" value="Aurora kinase A"/>
    <property type="match status" value="1"/>
</dbReference>
<dbReference type="InterPro" id="IPR017441">
    <property type="entry name" value="Protein_kinase_ATP_BS"/>
</dbReference>
<dbReference type="PANTHER" id="PTHR24346">
    <property type="entry name" value="MAP/MICROTUBULE AFFINITY-REGULATING KINASE"/>
    <property type="match status" value="1"/>
</dbReference>
<evidence type="ECO:0000259" key="11">
    <source>
        <dbReference type="PROSITE" id="PS50011"/>
    </source>
</evidence>
<keyword evidence="4 9" id="KW-0547">Nucleotide-binding</keyword>
<keyword evidence="6 9" id="KW-0067">ATP-binding</keyword>
<reference evidence="13" key="3">
    <citation type="submission" date="2025-08" db="UniProtKB">
        <authorList>
            <consortium name="RefSeq"/>
        </authorList>
    </citation>
    <scope>IDENTIFICATION</scope>
    <source>
        <strain evidence="13">17A/GY</strain>
        <tissue evidence="13">Liver</tissue>
    </source>
</reference>
<feature type="binding site" evidence="9">
    <location>
        <position position="66"/>
    </location>
    <ligand>
        <name>ATP</name>
        <dbReference type="ChEBI" id="CHEBI:30616"/>
    </ligand>
</feature>
<protein>
    <recommendedName>
        <fullName evidence="1">non-specific serine/threonine protein kinase</fullName>
        <ecNumber evidence="1">2.7.11.1</ecNumber>
    </recommendedName>
</protein>
<comment type="catalytic activity">
    <reaction evidence="8">
        <text>L-seryl-[protein] + ATP = O-phospho-L-seryl-[protein] + ADP + H(+)</text>
        <dbReference type="Rhea" id="RHEA:17989"/>
        <dbReference type="Rhea" id="RHEA-COMP:9863"/>
        <dbReference type="Rhea" id="RHEA-COMP:11604"/>
        <dbReference type="ChEBI" id="CHEBI:15378"/>
        <dbReference type="ChEBI" id="CHEBI:29999"/>
        <dbReference type="ChEBI" id="CHEBI:30616"/>
        <dbReference type="ChEBI" id="CHEBI:83421"/>
        <dbReference type="ChEBI" id="CHEBI:456216"/>
        <dbReference type="EC" id="2.7.11.1"/>
    </reaction>
</comment>
<dbReference type="Pfam" id="PF00069">
    <property type="entry name" value="Pkinase"/>
    <property type="match status" value="1"/>
</dbReference>
<dbReference type="SUPFAM" id="SSF56112">
    <property type="entry name" value="Protein kinase-like (PK-like)"/>
    <property type="match status" value="1"/>
</dbReference>
<proteinExistence type="inferred from homology"/>
<sequence length="422" mass="48378">MSHEIANKRKVVEIEANIMASPLEDYILENDFRILKSLGCGSFGEVRLACHPPTHTQVAVKLIAKKQNGLAHNVPEVEILQSLEHRNIVRFFHSIDTLQITYVVMEYVEGQNLEMFIRDIDYLQEEEARLIFQQVVTAVHFLHERLIAHRDIKLENILIDGAGNIKLCDFGMATRLTEGEMLTKVCGTLLYMAPEMLAGEPYDGLAVDMWSLGVVLYVLVTGKFPYEETTCPALSSLITTTNYPTPYHLSQPCLITIEQLLTVPSQHRVTICQLLERRWLGHIEEHGEPASKEIHLRVVETMCTIGYSCEEIVSSLRHRQPNNKVRATYNILKHKLTCEDSHHQNEKPWLISSTVRVLLPLKRRASEPAFPTFREAGNGDFQEVDMEGRRKKPKLYHDQQIGLHGTDIQIRRIHPRRRRPDG</sequence>
<dbReference type="GO" id="GO:0004674">
    <property type="term" value="F:protein serine/threonine kinase activity"/>
    <property type="evidence" value="ECO:0007669"/>
    <property type="project" value="UniProtKB-KW"/>
</dbReference>
<evidence type="ECO:0000256" key="6">
    <source>
        <dbReference type="ARBA" id="ARBA00022840"/>
    </source>
</evidence>
<dbReference type="GO" id="GO:0035556">
    <property type="term" value="P:intracellular signal transduction"/>
    <property type="evidence" value="ECO:0007669"/>
    <property type="project" value="TreeGrafter"/>
</dbReference>
<reference evidence="12" key="1">
    <citation type="journal article" date="2018" name="Biotechnol. Bioeng.">
        <title>A reference genome of the Chinese hamster based on a hybrid assembly strategy.</title>
        <authorList>
            <person name="Rupp O."/>
            <person name="MacDonald M.L."/>
            <person name="Li S."/>
            <person name="Dhiman H."/>
            <person name="Polson S."/>
            <person name="Griep S."/>
            <person name="Heffner K."/>
            <person name="Hernandez I."/>
            <person name="Brinkrolf K."/>
            <person name="Jadhav V."/>
            <person name="Samoudi M."/>
            <person name="Hao H."/>
            <person name="Kingham B."/>
            <person name="Goesmann A."/>
            <person name="Betenbaugh M.J."/>
            <person name="Lewis N.E."/>
            <person name="Borth N."/>
            <person name="Lee K.H."/>
        </authorList>
    </citation>
    <scope>NUCLEOTIDE SEQUENCE [LARGE SCALE GENOMIC DNA]</scope>
    <source>
        <strain evidence="12">17A/GY</strain>
    </source>
</reference>
<organism evidence="12 13">
    <name type="scientific">Cricetulus griseus</name>
    <name type="common">Chinese hamster</name>
    <name type="synonym">Cricetulus barabensis griseus</name>
    <dbReference type="NCBI Taxonomy" id="10029"/>
    <lineage>
        <taxon>Eukaryota</taxon>
        <taxon>Metazoa</taxon>
        <taxon>Chordata</taxon>
        <taxon>Craniata</taxon>
        <taxon>Vertebrata</taxon>
        <taxon>Euteleostomi</taxon>
        <taxon>Mammalia</taxon>
        <taxon>Eutheria</taxon>
        <taxon>Euarchontoglires</taxon>
        <taxon>Glires</taxon>
        <taxon>Rodentia</taxon>
        <taxon>Myomorpha</taxon>
        <taxon>Muroidea</taxon>
        <taxon>Cricetidae</taxon>
        <taxon>Cricetinae</taxon>
        <taxon>Cricetulus</taxon>
    </lineage>
</organism>
<dbReference type="InterPro" id="IPR008271">
    <property type="entry name" value="Ser/Thr_kinase_AS"/>
</dbReference>
<evidence type="ECO:0000256" key="1">
    <source>
        <dbReference type="ARBA" id="ARBA00012513"/>
    </source>
</evidence>
<keyword evidence="12" id="KW-1185">Reference proteome</keyword>
<name>A0A9J7EXX8_CRIGR</name>
<evidence type="ECO:0000256" key="9">
    <source>
        <dbReference type="PROSITE-ProRule" id="PRU10141"/>
    </source>
</evidence>
<evidence type="ECO:0000256" key="5">
    <source>
        <dbReference type="ARBA" id="ARBA00022777"/>
    </source>
</evidence>
<dbReference type="GO" id="GO:0005829">
    <property type="term" value="C:cytosol"/>
    <property type="evidence" value="ECO:0007669"/>
    <property type="project" value="TreeGrafter"/>
</dbReference>
<dbReference type="InterPro" id="IPR000719">
    <property type="entry name" value="Prot_kinase_dom"/>
</dbReference>
<evidence type="ECO:0000256" key="3">
    <source>
        <dbReference type="ARBA" id="ARBA00022679"/>
    </source>
</evidence>
<keyword evidence="2 10" id="KW-0723">Serine/threonine-protein kinase</keyword>
<dbReference type="PANTHER" id="PTHR24346:SF85">
    <property type="entry name" value="RIKEN CDNA 1810024B03 GENE"/>
    <property type="match status" value="1"/>
</dbReference>
<dbReference type="FunFam" id="1.10.510.10:FF:000571">
    <property type="entry name" value="Maternal embryonic leucine zipper kinase"/>
    <property type="match status" value="1"/>
</dbReference>
<evidence type="ECO:0000256" key="2">
    <source>
        <dbReference type="ARBA" id="ARBA00022527"/>
    </source>
</evidence>
<dbReference type="PROSITE" id="PS50011">
    <property type="entry name" value="PROTEIN_KINASE_DOM"/>
    <property type="match status" value="1"/>
</dbReference>
<evidence type="ECO:0000256" key="8">
    <source>
        <dbReference type="ARBA" id="ARBA00048679"/>
    </source>
</evidence>
<dbReference type="InterPro" id="IPR011009">
    <property type="entry name" value="Kinase-like_dom_sf"/>
</dbReference>
<dbReference type="AlphaFoldDB" id="A0A9J7EXX8"/>
<dbReference type="GO" id="GO:0005634">
    <property type="term" value="C:nucleus"/>
    <property type="evidence" value="ECO:0007669"/>
    <property type="project" value="TreeGrafter"/>
</dbReference>
<dbReference type="KEGG" id="cge:113832238"/>
<dbReference type="SMART" id="SM00220">
    <property type="entry name" value="S_TKc"/>
    <property type="match status" value="1"/>
</dbReference>
<dbReference type="EC" id="2.7.11.1" evidence="1"/>
<dbReference type="Proteomes" id="UP001108280">
    <property type="component" value="Chromosome 1"/>
</dbReference>
<dbReference type="RefSeq" id="XP_027242506.1">
    <property type="nucleotide sequence ID" value="XM_027386705.1"/>
</dbReference>
<dbReference type="PROSITE" id="PS00108">
    <property type="entry name" value="PROTEIN_KINASE_ST"/>
    <property type="match status" value="1"/>
</dbReference>
<comment type="catalytic activity">
    <reaction evidence="7">
        <text>L-threonyl-[protein] + ATP = O-phospho-L-threonyl-[protein] + ADP + H(+)</text>
        <dbReference type="Rhea" id="RHEA:46608"/>
        <dbReference type="Rhea" id="RHEA-COMP:11060"/>
        <dbReference type="Rhea" id="RHEA-COMP:11605"/>
        <dbReference type="ChEBI" id="CHEBI:15378"/>
        <dbReference type="ChEBI" id="CHEBI:30013"/>
        <dbReference type="ChEBI" id="CHEBI:30616"/>
        <dbReference type="ChEBI" id="CHEBI:61977"/>
        <dbReference type="ChEBI" id="CHEBI:456216"/>
        <dbReference type="EC" id="2.7.11.1"/>
    </reaction>
</comment>
<dbReference type="GO" id="GO:0005524">
    <property type="term" value="F:ATP binding"/>
    <property type="evidence" value="ECO:0007669"/>
    <property type="project" value="UniProtKB-UniRule"/>
</dbReference>
<dbReference type="GeneID" id="113832238"/>
<dbReference type="Gene3D" id="1.10.510.10">
    <property type="entry name" value="Transferase(Phosphotransferase) domain 1"/>
    <property type="match status" value="1"/>
</dbReference>
<accession>A0A9J7EXX8</accession>
<evidence type="ECO:0000256" key="4">
    <source>
        <dbReference type="ARBA" id="ARBA00022741"/>
    </source>
</evidence>
<keyword evidence="5" id="KW-0418">Kinase</keyword>
<evidence type="ECO:0000313" key="12">
    <source>
        <dbReference type="Proteomes" id="UP001108280"/>
    </source>
</evidence>
<evidence type="ECO:0000256" key="7">
    <source>
        <dbReference type="ARBA" id="ARBA00047899"/>
    </source>
</evidence>
<dbReference type="OrthoDB" id="9629453at2759"/>
<evidence type="ECO:0000256" key="10">
    <source>
        <dbReference type="RuleBase" id="RU000304"/>
    </source>
</evidence>
<gene>
    <name evidence="13" type="primary">LOC113832238</name>
</gene>